<feature type="compositionally biased region" description="Polar residues" evidence="1">
    <location>
        <begin position="1"/>
        <end position="12"/>
    </location>
</feature>
<dbReference type="Proteomes" id="UP000249723">
    <property type="component" value="Unassembled WGS sequence"/>
</dbReference>
<dbReference type="STRING" id="289078.A0A2X0N7A4"/>
<reference evidence="4" key="1">
    <citation type="submission" date="2016-10" db="EMBL/GenBank/DDBJ databases">
        <authorList>
            <person name="Jeantristanb JTB J.-T."/>
            <person name="Ricardo R."/>
        </authorList>
    </citation>
    <scope>NUCLEOTIDE SEQUENCE [LARGE SCALE GENOMIC DNA]</scope>
</reference>
<evidence type="ECO:0000313" key="3">
    <source>
        <dbReference type="EMBL" id="SDA03132.1"/>
    </source>
</evidence>
<evidence type="ECO:0000259" key="2">
    <source>
        <dbReference type="Pfam" id="PF20209"/>
    </source>
</evidence>
<feature type="compositionally biased region" description="Basic and acidic residues" evidence="1">
    <location>
        <begin position="30"/>
        <end position="40"/>
    </location>
</feature>
<keyword evidence="4" id="KW-1185">Reference proteome</keyword>
<protein>
    <submittedName>
        <fullName evidence="3">BZ3500_MvSof-1268-A1-R1_Chr7-1g09272 protein</fullName>
    </submittedName>
</protein>
<dbReference type="InterPro" id="IPR046700">
    <property type="entry name" value="DUF6570"/>
</dbReference>
<evidence type="ECO:0000313" key="4">
    <source>
        <dbReference type="Proteomes" id="UP000249723"/>
    </source>
</evidence>
<dbReference type="EMBL" id="FMWP01000127">
    <property type="protein sequence ID" value="SDA03132.1"/>
    <property type="molecule type" value="Genomic_DNA"/>
</dbReference>
<organism evidence="3 4">
    <name type="scientific">Microbotryum saponariae</name>
    <dbReference type="NCBI Taxonomy" id="289078"/>
    <lineage>
        <taxon>Eukaryota</taxon>
        <taxon>Fungi</taxon>
        <taxon>Dikarya</taxon>
        <taxon>Basidiomycota</taxon>
        <taxon>Pucciniomycotina</taxon>
        <taxon>Microbotryomycetes</taxon>
        <taxon>Microbotryales</taxon>
        <taxon>Microbotryaceae</taxon>
        <taxon>Microbotryum</taxon>
    </lineage>
</organism>
<feature type="region of interest" description="Disordered" evidence="1">
    <location>
        <begin position="1"/>
        <end position="65"/>
    </location>
</feature>
<feature type="domain" description="DUF6570" evidence="2">
    <location>
        <begin position="251"/>
        <end position="336"/>
    </location>
</feature>
<name>A0A2X0N7A4_9BASI</name>
<dbReference type="Pfam" id="PF20209">
    <property type="entry name" value="DUF6570"/>
    <property type="match status" value="1"/>
</dbReference>
<dbReference type="OrthoDB" id="2738800at2759"/>
<accession>A0A2X0N7A4</accession>
<proteinExistence type="predicted"/>
<dbReference type="AlphaFoldDB" id="A0A2X0N7A4"/>
<sequence>MQSGATRAQQHQIQHESPEGALSGAPRGRILQEESARERAIPTSAPLVVRSQLPVTPPRRHCFPDHRAYASKPVDVLQTELNEEAQKNRENVSATKSKQTMHRRPPLGPEREQEEPGKVTSHFAAASDQFKTENRSEWNDYFIDARSRLFCCLVCSERVFGHNIRWVPEDDITREESGIWKVFTNSTLRTDLRPPTYDSSAWRGALIHPRGLQRPKDLIDQIAYSPMNNTLQCSLCPDCFKRLFPTTGPPTKPPRSLSNGFYRALDHVPADVRDCFSNASQLEHLVTVRARAYKIMYKLTRFGDRKAQQEYRRGNTLIFSQNTASFTDVLPMEPQPCGAGQVSTHDREAESDPLQKMLRWLINESKNSAYSAVSFDGHCTARSTQFRCAQPDLYSFYGGFSFDFDFGFRLRCSPSIGSTNRRWKLSRARRSFGECGDRRDSGTNIITL</sequence>
<evidence type="ECO:0000256" key="1">
    <source>
        <dbReference type="SAM" id="MobiDB-lite"/>
    </source>
</evidence>
<gene>
    <name evidence="3" type="ORF">BZ3500_MVSOF-1268-A1-R1_CHR7-1G09272</name>
</gene>
<feature type="region of interest" description="Disordered" evidence="1">
    <location>
        <begin position="82"/>
        <end position="118"/>
    </location>
</feature>